<comment type="caution">
    <text evidence="3">The sequence shown here is derived from an EMBL/GenBank/DDBJ whole genome shotgun (WGS) entry which is preliminary data.</text>
</comment>
<feature type="coiled-coil region" evidence="2">
    <location>
        <begin position="40"/>
        <end position="67"/>
    </location>
</feature>
<name>A0A6I2UFP8_9FIRM</name>
<evidence type="ECO:0000256" key="1">
    <source>
        <dbReference type="ARBA" id="ARBA00009108"/>
    </source>
</evidence>
<keyword evidence="4" id="KW-1185">Reference proteome</keyword>
<reference evidence="3 4" key="1">
    <citation type="submission" date="2019-08" db="EMBL/GenBank/DDBJ databases">
        <title>In-depth cultivation of the pig gut microbiome towards novel bacterial diversity and tailored functional studies.</title>
        <authorList>
            <person name="Wylensek D."/>
            <person name="Hitch T.C.A."/>
            <person name="Clavel T."/>
        </authorList>
    </citation>
    <scope>NUCLEOTIDE SEQUENCE [LARGE SCALE GENOMIC DNA]</scope>
    <source>
        <strain evidence="3 4">WCA-693-APC-5D-A</strain>
    </source>
</reference>
<dbReference type="PANTHER" id="PTHR37313:SF2">
    <property type="entry name" value="UPF0749 PROTEIN YLXX"/>
    <property type="match status" value="1"/>
</dbReference>
<dbReference type="GeneID" id="96778355"/>
<dbReference type="RefSeq" id="WP_154406590.1">
    <property type="nucleotide sequence ID" value="NZ_VUNR01000007.1"/>
</dbReference>
<dbReference type="EMBL" id="VUNR01000007">
    <property type="protein sequence ID" value="MSU08430.1"/>
    <property type="molecule type" value="Genomic_DNA"/>
</dbReference>
<sequence length="234" mass="25563">MHIERGRLSIACVCMVLGFMLAVQFRTTQDIKSAAPLQRVEVLTERLQALESENEDLRSELQELKGSTAAGKDCKLSEDMLMMSGSMALEGPGVIITIDDSSKGAQELKKADDPNLYLVHDEDLLKVVNELRAAGAEAISLNGQRLTANSEIRCAGPTVSVNNVRSAPPFEIRAIGNIKDLENAVNMRGGVADTLKVWGIHMELASSGKVWIPAYKNVMRYKYATAAAEQEEEK</sequence>
<proteinExistence type="inferred from homology"/>
<dbReference type="Proteomes" id="UP000433181">
    <property type="component" value="Unassembled WGS sequence"/>
</dbReference>
<protein>
    <submittedName>
        <fullName evidence="3">DUF881 domain-containing protein</fullName>
    </submittedName>
</protein>
<keyword evidence="2" id="KW-0175">Coiled coil</keyword>
<comment type="similarity">
    <text evidence="1">Belongs to the UPF0749 family.</text>
</comment>
<dbReference type="InterPro" id="IPR010273">
    <property type="entry name" value="DUF881"/>
</dbReference>
<evidence type="ECO:0000256" key="2">
    <source>
        <dbReference type="SAM" id="Coils"/>
    </source>
</evidence>
<evidence type="ECO:0000313" key="3">
    <source>
        <dbReference type="EMBL" id="MSU08430.1"/>
    </source>
</evidence>
<evidence type="ECO:0000313" key="4">
    <source>
        <dbReference type="Proteomes" id="UP000433181"/>
    </source>
</evidence>
<dbReference type="AlphaFoldDB" id="A0A6I2UFP8"/>
<dbReference type="Pfam" id="PF05949">
    <property type="entry name" value="DUF881"/>
    <property type="match status" value="1"/>
</dbReference>
<organism evidence="3 4">
    <name type="scientific">Anaerovibrio slackiae</name>
    <dbReference type="NCBI Taxonomy" id="2652309"/>
    <lineage>
        <taxon>Bacteria</taxon>
        <taxon>Bacillati</taxon>
        <taxon>Bacillota</taxon>
        <taxon>Negativicutes</taxon>
        <taxon>Selenomonadales</taxon>
        <taxon>Selenomonadaceae</taxon>
        <taxon>Anaerovibrio</taxon>
    </lineage>
</organism>
<accession>A0A6I2UFP8</accession>
<gene>
    <name evidence="3" type="ORF">FYJ84_05450</name>
</gene>
<dbReference type="PANTHER" id="PTHR37313">
    <property type="entry name" value="UPF0749 PROTEIN RV1825"/>
    <property type="match status" value="1"/>
</dbReference>
<dbReference type="Gene3D" id="3.30.70.1880">
    <property type="entry name" value="Protein of unknown function DUF881"/>
    <property type="match status" value="1"/>
</dbReference>